<keyword evidence="11" id="KW-0448">Lipopolysaccharide biosynthesis</keyword>
<dbReference type="InterPro" id="IPR039901">
    <property type="entry name" value="Kdotransferase"/>
</dbReference>
<dbReference type="EMBL" id="CP021111">
    <property type="protein sequence ID" value="ARP96974.1"/>
    <property type="molecule type" value="Genomic_DNA"/>
</dbReference>
<gene>
    <name evidence="14" type="ORF">CAL15_22940</name>
</gene>
<evidence type="ECO:0000256" key="10">
    <source>
        <dbReference type="PIRSR" id="PIRSR639901-2"/>
    </source>
</evidence>
<dbReference type="RefSeq" id="WP_086080622.1">
    <property type="nucleotide sequence ID" value="NZ_CP021111.1"/>
</dbReference>
<evidence type="ECO:0000259" key="13">
    <source>
        <dbReference type="Pfam" id="PF04413"/>
    </source>
</evidence>
<evidence type="ECO:0000256" key="7">
    <source>
        <dbReference type="ARBA" id="ARBA00031445"/>
    </source>
</evidence>
<reference evidence="14 15" key="1">
    <citation type="submission" date="2017-05" db="EMBL/GenBank/DDBJ databases">
        <title>Complete and WGS of Bordetella genogroups.</title>
        <authorList>
            <person name="Spilker T."/>
            <person name="LiPuma J."/>
        </authorList>
    </citation>
    <scope>NUCLEOTIDE SEQUENCE [LARGE SCALE GENOMIC DNA]</scope>
    <source>
        <strain evidence="14 15">AU7206</strain>
    </source>
</reference>
<evidence type="ECO:0000256" key="5">
    <source>
        <dbReference type="ARBA" id="ARBA00022519"/>
    </source>
</evidence>
<dbReference type="SUPFAM" id="SSF53756">
    <property type="entry name" value="UDP-Glycosyltransferase/glycogen phosphorylase"/>
    <property type="match status" value="1"/>
</dbReference>
<dbReference type="Pfam" id="PF04413">
    <property type="entry name" value="Glycos_transf_N"/>
    <property type="match status" value="1"/>
</dbReference>
<evidence type="ECO:0000256" key="6">
    <source>
        <dbReference type="ARBA" id="ARBA00022679"/>
    </source>
</evidence>
<evidence type="ECO:0000256" key="8">
    <source>
        <dbReference type="ARBA" id="ARBA00049183"/>
    </source>
</evidence>
<evidence type="ECO:0000259" key="12">
    <source>
        <dbReference type="Pfam" id="PF00534"/>
    </source>
</evidence>
<dbReference type="InterPro" id="IPR007507">
    <property type="entry name" value="Glycos_transf_N"/>
</dbReference>
<comment type="pathway">
    <text evidence="2 11">Bacterial outer membrane biogenesis; LPS core biosynthesis.</text>
</comment>
<proteinExistence type="inferred from homology"/>
<feature type="site" description="Transition state stabilizer" evidence="10">
    <location>
        <position position="138"/>
    </location>
</feature>
<dbReference type="GO" id="GO:0009244">
    <property type="term" value="P:lipopolysaccharide core region biosynthetic process"/>
    <property type="evidence" value="ECO:0007669"/>
    <property type="project" value="UniProtKB-UniRule"/>
</dbReference>
<evidence type="ECO:0000313" key="14">
    <source>
        <dbReference type="EMBL" id="ARP96974.1"/>
    </source>
</evidence>
<feature type="domain" description="Glycosyl transferase family 1" evidence="12">
    <location>
        <begin position="305"/>
        <end position="404"/>
    </location>
</feature>
<dbReference type="GO" id="GO:0043842">
    <property type="term" value="F:Kdo transferase activity"/>
    <property type="evidence" value="ECO:0007669"/>
    <property type="project" value="UniProtKB-EC"/>
</dbReference>
<comment type="function">
    <text evidence="11">Involved in lipopolysaccharide (LPS) biosynthesis. Catalyzes the transfer of 3-deoxy-D-manno-octulosonate (Kdo) residue(s) from CMP-Kdo to lipid IV(A), the tetraacyldisaccharide-1,4'-bisphosphate precursor of lipid A.</text>
</comment>
<dbReference type="InterPro" id="IPR001296">
    <property type="entry name" value="Glyco_trans_1"/>
</dbReference>
<dbReference type="PANTHER" id="PTHR42755">
    <property type="entry name" value="3-DEOXY-MANNO-OCTULOSONATE CYTIDYLYLTRANSFERASE"/>
    <property type="match status" value="1"/>
</dbReference>
<dbReference type="EC" id="2.4.99.12" evidence="3 11"/>
<dbReference type="STRING" id="463040.CAL15_22940"/>
<comment type="subcellular location">
    <subcellularLocation>
        <location evidence="1">Cell envelope</location>
    </subcellularLocation>
    <subcellularLocation>
        <location evidence="11">Cell membrane</location>
    </subcellularLocation>
</comment>
<evidence type="ECO:0000256" key="11">
    <source>
        <dbReference type="RuleBase" id="RU365103"/>
    </source>
</evidence>
<evidence type="ECO:0000256" key="3">
    <source>
        <dbReference type="ARBA" id="ARBA00012621"/>
    </source>
</evidence>
<feature type="active site" description="Proton acceptor" evidence="9">
    <location>
        <position position="65"/>
    </location>
</feature>
<keyword evidence="5" id="KW-0997">Cell inner membrane</keyword>
<evidence type="ECO:0000256" key="9">
    <source>
        <dbReference type="PIRSR" id="PIRSR639901-1"/>
    </source>
</evidence>
<dbReference type="GO" id="GO:0009245">
    <property type="term" value="P:lipid A biosynthetic process"/>
    <property type="evidence" value="ECO:0007669"/>
    <property type="project" value="TreeGrafter"/>
</dbReference>
<dbReference type="Gene3D" id="3.40.50.2000">
    <property type="entry name" value="Glycogen Phosphorylase B"/>
    <property type="match status" value="1"/>
</dbReference>
<protein>
    <recommendedName>
        <fullName evidence="4 11">3-deoxy-D-manno-octulosonic acid transferase</fullName>
        <shortName evidence="11">Kdo transferase</shortName>
        <ecNumber evidence="3 11">2.4.99.12</ecNumber>
    </recommendedName>
    <alternativeName>
        <fullName evidence="7 11">Lipid IV(A) 3-deoxy-D-manno-octulosonic acid transferase</fullName>
    </alternativeName>
</protein>
<sequence length="433" mass="46361">MTRRVYTLVLRMLAPLLWLYMWRRARRAGGQWGILSAGRFGGPDGEAAPGALTDPVWVHAVSLGETRAAQPLVQALLQRGLPVLLTHTTATGRAEGARLFGDAIARGQLRQAWLPYDLPGSVARFLDRYAPRCGVLVEREIWPNLLAAARDRNVPMTLVSARFSESSLRQARWLGAALRQALAGLDAVLAQTDDDARRLRQAGARMAEVTGNLKFDLALAPGQVEAGRAWRDALGRPVVALASTREGEDEMFVQALRARIGGAANDPLYLLIPRHPQRFDEAHARLLAAGLATERRSAGGSPPGPQTAVLLGDSLGEMAFYYAAADVAVVAGSFAPLGGQNLIEACAAGTPVIVGPHTRNFEQAVRDALAAGAAVRVQDAAAAVDTALELLRDPPRRQAMQAAALAFTQAHAGATRRTMQALQPWLDCSRPRG</sequence>
<keyword evidence="5" id="KW-0472">Membrane</keyword>
<dbReference type="GO" id="GO:0005886">
    <property type="term" value="C:plasma membrane"/>
    <property type="evidence" value="ECO:0007669"/>
    <property type="project" value="UniProtKB-SubCell"/>
</dbReference>
<dbReference type="InterPro" id="IPR038107">
    <property type="entry name" value="Glycos_transf_N_sf"/>
</dbReference>
<feature type="site" description="Transition state stabilizer" evidence="10">
    <location>
        <position position="214"/>
    </location>
</feature>
<evidence type="ECO:0000313" key="15">
    <source>
        <dbReference type="Proteomes" id="UP000194161"/>
    </source>
</evidence>
<dbReference type="AlphaFoldDB" id="A0A1W6ZJJ0"/>
<dbReference type="Proteomes" id="UP000194161">
    <property type="component" value="Chromosome"/>
</dbReference>
<accession>A0A1W6ZJJ0</accession>
<keyword evidence="11" id="KW-1003">Cell membrane</keyword>
<comment type="catalytic activity">
    <reaction evidence="8 11">
        <text>lipid IVA (E. coli) + CMP-3-deoxy-beta-D-manno-octulosonate = alpha-Kdo-(2-&gt;6)-lipid IVA (E. coli) + CMP + H(+)</text>
        <dbReference type="Rhea" id="RHEA:28066"/>
        <dbReference type="ChEBI" id="CHEBI:15378"/>
        <dbReference type="ChEBI" id="CHEBI:58603"/>
        <dbReference type="ChEBI" id="CHEBI:60364"/>
        <dbReference type="ChEBI" id="CHEBI:60377"/>
        <dbReference type="ChEBI" id="CHEBI:85987"/>
        <dbReference type="EC" id="2.4.99.12"/>
    </reaction>
</comment>
<organism evidence="14 15">
    <name type="scientific">Bordetella genomosp. 13</name>
    <dbReference type="NCBI Taxonomy" id="463040"/>
    <lineage>
        <taxon>Bacteria</taxon>
        <taxon>Pseudomonadati</taxon>
        <taxon>Pseudomonadota</taxon>
        <taxon>Betaproteobacteria</taxon>
        <taxon>Burkholderiales</taxon>
        <taxon>Alcaligenaceae</taxon>
        <taxon>Bordetella</taxon>
    </lineage>
</organism>
<dbReference type="UniPathway" id="UPA00958"/>
<feature type="domain" description="3-deoxy-D-manno-octulosonic-acid transferase N-terminal" evidence="13">
    <location>
        <begin position="54"/>
        <end position="216"/>
    </location>
</feature>
<keyword evidence="15" id="KW-1185">Reference proteome</keyword>
<dbReference type="GO" id="GO:0030313">
    <property type="term" value="C:cell envelope"/>
    <property type="evidence" value="ECO:0007669"/>
    <property type="project" value="UniProtKB-SubCell"/>
</dbReference>
<comment type="similarity">
    <text evidence="11">Belongs to the glycosyltransferase group 1 family.</text>
</comment>
<evidence type="ECO:0000256" key="1">
    <source>
        <dbReference type="ARBA" id="ARBA00004196"/>
    </source>
</evidence>
<dbReference type="OrthoDB" id="9789797at2"/>
<evidence type="ECO:0000256" key="2">
    <source>
        <dbReference type="ARBA" id="ARBA00004713"/>
    </source>
</evidence>
<dbReference type="Gene3D" id="3.40.50.11720">
    <property type="entry name" value="3-Deoxy-D-manno-octulosonic-acid transferase, N-terminal domain"/>
    <property type="match status" value="1"/>
</dbReference>
<dbReference type="KEGG" id="bgm:CAL15_22940"/>
<evidence type="ECO:0000256" key="4">
    <source>
        <dbReference type="ARBA" id="ARBA00019077"/>
    </source>
</evidence>
<dbReference type="Pfam" id="PF00534">
    <property type="entry name" value="Glycos_transf_1"/>
    <property type="match status" value="1"/>
</dbReference>
<dbReference type="PANTHER" id="PTHR42755:SF1">
    <property type="entry name" value="3-DEOXY-D-MANNO-OCTULOSONIC ACID TRANSFERASE, MITOCHONDRIAL-RELATED"/>
    <property type="match status" value="1"/>
</dbReference>
<name>A0A1W6ZJJ0_9BORD</name>
<keyword evidence="6 11" id="KW-0808">Transferase</keyword>